<sequence>MLRDVPGVRFATPGYLLLPLRGVPDSLIPKGSKTCPGVPGVCFATSGYPLPPLRCGSNPTIPKGSQTVAVGRVAHPRITCHKTICDPGGVEEIHSRHPRPSVLEVRCATSAYPLPPLRGGSNSTIPKGSKTVAVGRVAHPRITCPKTICDPGGVEDVHSRHPRTRRTNATPDPEGVEDPTNNRPPALQ</sequence>
<comment type="caution">
    <text evidence="2">The sequence shown here is derived from an EMBL/GenBank/DDBJ whole genome shotgun (WGS) entry which is preliminary data.</text>
</comment>
<reference evidence="2 3" key="1">
    <citation type="submission" date="2017-05" db="EMBL/GenBank/DDBJ databases">
        <authorList>
            <person name="Varghese N."/>
            <person name="Submissions S."/>
        </authorList>
    </citation>
    <scope>NUCLEOTIDE SEQUENCE [LARGE SCALE GENOMIC DNA]</scope>
    <source>
        <strain evidence="2 3">DSM 25457</strain>
    </source>
</reference>
<dbReference type="Proteomes" id="UP001158067">
    <property type="component" value="Unassembled WGS sequence"/>
</dbReference>
<gene>
    <name evidence="2" type="ORF">SAMN06265222_106319</name>
</gene>
<evidence type="ECO:0000313" key="3">
    <source>
        <dbReference type="Proteomes" id="UP001158067"/>
    </source>
</evidence>
<proteinExistence type="predicted"/>
<feature type="region of interest" description="Disordered" evidence="1">
    <location>
        <begin position="149"/>
        <end position="188"/>
    </location>
</feature>
<feature type="compositionally biased region" description="Polar residues" evidence="1">
    <location>
        <begin position="179"/>
        <end position="188"/>
    </location>
</feature>
<dbReference type="EMBL" id="FXUG01000006">
    <property type="protein sequence ID" value="SMP60158.1"/>
    <property type="molecule type" value="Genomic_DNA"/>
</dbReference>
<protein>
    <submittedName>
        <fullName evidence="2">Uncharacterized protein</fullName>
    </submittedName>
</protein>
<accession>A0ABY1Q5N0</accession>
<name>A0ABY1Q5N0_9BACT</name>
<evidence type="ECO:0000313" key="2">
    <source>
        <dbReference type="EMBL" id="SMP60158.1"/>
    </source>
</evidence>
<keyword evidence="3" id="KW-1185">Reference proteome</keyword>
<evidence type="ECO:0000256" key="1">
    <source>
        <dbReference type="SAM" id="MobiDB-lite"/>
    </source>
</evidence>
<organism evidence="2 3">
    <name type="scientific">Neorhodopirellula lusitana</name>
    <dbReference type="NCBI Taxonomy" id="445327"/>
    <lineage>
        <taxon>Bacteria</taxon>
        <taxon>Pseudomonadati</taxon>
        <taxon>Planctomycetota</taxon>
        <taxon>Planctomycetia</taxon>
        <taxon>Pirellulales</taxon>
        <taxon>Pirellulaceae</taxon>
        <taxon>Neorhodopirellula</taxon>
    </lineage>
</organism>